<dbReference type="STRING" id="1314674.A0A0D7B0P6"/>
<dbReference type="PANTHER" id="PTHR33927">
    <property type="entry name" value="TRANSMEMBRANE PROTEIN"/>
    <property type="match status" value="1"/>
</dbReference>
<keyword evidence="1" id="KW-1133">Transmembrane helix</keyword>
<dbReference type="OrthoDB" id="3142841at2759"/>
<gene>
    <name evidence="2" type="ORF">CYLTODRAFT_457867</name>
</gene>
<organism evidence="2 3">
    <name type="scientific">Cylindrobasidium torrendii FP15055 ss-10</name>
    <dbReference type="NCBI Taxonomy" id="1314674"/>
    <lineage>
        <taxon>Eukaryota</taxon>
        <taxon>Fungi</taxon>
        <taxon>Dikarya</taxon>
        <taxon>Basidiomycota</taxon>
        <taxon>Agaricomycotina</taxon>
        <taxon>Agaricomycetes</taxon>
        <taxon>Agaricomycetidae</taxon>
        <taxon>Agaricales</taxon>
        <taxon>Marasmiineae</taxon>
        <taxon>Physalacriaceae</taxon>
        <taxon>Cylindrobasidium</taxon>
    </lineage>
</organism>
<feature type="transmembrane region" description="Helical" evidence="1">
    <location>
        <begin position="238"/>
        <end position="256"/>
    </location>
</feature>
<keyword evidence="3" id="KW-1185">Reference proteome</keyword>
<feature type="transmembrane region" description="Helical" evidence="1">
    <location>
        <begin position="173"/>
        <end position="193"/>
    </location>
</feature>
<dbReference type="AlphaFoldDB" id="A0A0D7B0P6"/>
<name>A0A0D7B0P6_9AGAR</name>
<dbReference type="EMBL" id="KN880678">
    <property type="protein sequence ID" value="KIY63704.1"/>
    <property type="molecule type" value="Genomic_DNA"/>
</dbReference>
<protein>
    <recommendedName>
        <fullName evidence="4">Non-ribosomal peptide synthetase</fullName>
    </recommendedName>
</protein>
<reference evidence="2 3" key="1">
    <citation type="journal article" date="2015" name="Fungal Genet. Biol.">
        <title>Evolution of novel wood decay mechanisms in Agaricales revealed by the genome sequences of Fistulina hepatica and Cylindrobasidium torrendii.</title>
        <authorList>
            <person name="Floudas D."/>
            <person name="Held B.W."/>
            <person name="Riley R."/>
            <person name="Nagy L.G."/>
            <person name="Koehler G."/>
            <person name="Ransdell A.S."/>
            <person name="Younus H."/>
            <person name="Chow J."/>
            <person name="Chiniquy J."/>
            <person name="Lipzen A."/>
            <person name="Tritt A."/>
            <person name="Sun H."/>
            <person name="Haridas S."/>
            <person name="LaButti K."/>
            <person name="Ohm R.A."/>
            <person name="Kues U."/>
            <person name="Blanchette R.A."/>
            <person name="Grigoriev I.V."/>
            <person name="Minto R.E."/>
            <person name="Hibbett D.S."/>
        </authorList>
    </citation>
    <scope>NUCLEOTIDE SEQUENCE [LARGE SCALE GENOMIC DNA]</scope>
    <source>
        <strain evidence="2 3">FP15055 ss-10</strain>
    </source>
</reference>
<feature type="transmembrane region" description="Helical" evidence="1">
    <location>
        <begin position="205"/>
        <end position="226"/>
    </location>
</feature>
<dbReference type="Proteomes" id="UP000054007">
    <property type="component" value="Unassembled WGS sequence"/>
</dbReference>
<accession>A0A0D7B0P6</accession>
<keyword evidence="1" id="KW-0472">Membrane</keyword>
<feature type="transmembrane region" description="Helical" evidence="1">
    <location>
        <begin position="277"/>
        <end position="294"/>
    </location>
</feature>
<feature type="transmembrane region" description="Helical" evidence="1">
    <location>
        <begin position="95"/>
        <end position="115"/>
    </location>
</feature>
<evidence type="ECO:0000313" key="2">
    <source>
        <dbReference type="EMBL" id="KIY63704.1"/>
    </source>
</evidence>
<dbReference type="InterPro" id="IPR052979">
    <property type="entry name" value="Adenylate-forming_domain"/>
</dbReference>
<evidence type="ECO:0000256" key="1">
    <source>
        <dbReference type="SAM" id="Phobius"/>
    </source>
</evidence>
<dbReference type="PANTHER" id="PTHR33927:SF1">
    <property type="entry name" value="TRANSMEMBRANE PROTEIN"/>
    <property type="match status" value="1"/>
</dbReference>
<proteinExistence type="predicted"/>
<keyword evidence="1" id="KW-0812">Transmembrane</keyword>
<feature type="transmembrane region" description="Helical" evidence="1">
    <location>
        <begin position="121"/>
        <end position="137"/>
    </location>
</feature>
<evidence type="ECO:0000313" key="3">
    <source>
        <dbReference type="Proteomes" id="UP000054007"/>
    </source>
</evidence>
<sequence length="503" mass="56594">MASELAYIDAEKGHAEEVYYSQLQHNNSTRTLVAIPEHKPVLLRSGSNASTATIVAPPPSKYLSFDELSAIKRSTKTPAPLWVKFRLWFNAYKRLFTICFLFNFIALLCAATGRWTYPREYTGAFILGNLLIGVLVRTELFARILYAALASLFAKWSPLWFRLGISSTLQHLGGVHTGCASSAVMWLIFKMTLVFKEFDMHQATLAFGVLTTMSVGAAMIFALPWIRNHHHNVFERNHRMFGWLGLLFTWIFVFLGDSWDSETRQFYPGRAVRQQDFWFCLLMTCLILAPWVTVRCVPVEITVPSSKVAIIKFERGMQQGLLARVSHGPLWEYHAFGIISEGVHAKEHYLIAGVQGDFTRGLVDNPPTHLWTRELKVPAIGNTSSLYRRGIRVCTGTGLGAALSTCIQNDGWYLVWMGSDQEKTFGPIISGLIDKHLVPKKRVTLWDSKARGCRPDAVRLVKDIYDAWGAEVVMITSNAGGNKELMEGLTASKIPCFGTLWDF</sequence>
<evidence type="ECO:0008006" key="4">
    <source>
        <dbReference type="Google" id="ProtNLM"/>
    </source>
</evidence>